<name>A0A0C3DZX8_OIDMZ</name>
<reference evidence="2 3" key="1">
    <citation type="submission" date="2014-04" db="EMBL/GenBank/DDBJ databases">
        <authorList>
            <consortium name="DOE Joint Genome Institute"/>
            <person name="Kuo A."/>
            <person name="Martino E."/>
            <person name="Perotto S."/>
            <person name="Kohler A."/>
            <person name="Nagy L.G."/>
            <person name="Floudas D."/>
            <person name="Copeland A."/>
            <person name="Barry K.W."/>
            <person name="Cichocki N."/>
            <person name="Veneault-Fourrey C."/>
            <person name="LaButti K."/>
            <person name="Lindquist E.A."/>
            <person name="Lipzen A."/>
            <person name="Lundell T."/>
            <person name="Morin E."/>
            <person name="Murat C."/>
            <person name="Sun H."/>
            <person name="Tunlid A."/>
            <person name="Henrissat B."/>
            <person name="Grigoriev I.V."/>
            <person name="Hibbett D.S."/>
            <person name="Martin F."/>
            <person name="Nordberg H.P."/>
            <person name="Cantor M.N."/>
            <person name="Hua S.X."/>
        </authorList>
    </citation>
    <scope>NUCLEOTIDE SEQUENCE [LARGE SCALE GENOMIC DNA]</scope>
    <source>
        <strain evidence="2 3">Zn</strain>
    </source>
</reference>
<gene>
    <name evidence="2" type="ORF">OIDMADRAFT_22461</name>
</gene>
<dbReference type="AlphaFoldDB" id="A0A0C3DZX8"/>
<keyword evidence="3" id="KW-1185">Reference proteome</keyword>
<dbReference type="EMBL" id="KN832870">
    <property type="protein sequence ID" value="KIN07593.1"/>
    <property type="molecule type" value="Genomic_DNA"/>
</dbReference>
<accession>A0A0C3DZX8</accession>
<evidence type="ECO:0000256" key="1">
    <source>
        <dbReference type="SAM" id="MobiDB-lite"/>
    </source>
</evidence>
<protein>
    <submittedName>
        <fullName evidence="2">Uncharacterized protein</fullName>
    </submittedName>
</protein>
<feature type="compositionally biased region" description="Low complexity" evidence="1">
    <location>
        <begin position="51"/>
        <end position="60"/>
    </location>
</feature>
<dbReference type="Proteomes" id="UP000054321">
    <property type="component" value="Unassembled WGS sequence"/>
</dbReference>
<sequence>MPGRHSFNNRDTRRRSRSPLGDRFRGRSPSPRRRTRSMQKDPFGYDITPPRGRSTTSTQFRRFRSRSPLRPGNSSPNRHSDPKQQHPSYSLGIHAIVHGAKDNSQGRSPQITNVQGKLPLFSFEPHLPTPLSNAIHSHDLARNADADRARGSSKPVTITDNELQQLGLPNIDKLVVEDFHVEDPYFILGVIEGAGEQE</sequence>
<proteinExistence type="predicted"/>
<dbReference type="InParanoid" id="A0A0C3DZX8"/>
<evidence type="ECO:0000313" key="3">
    <source>
        <dbReference type="Proteomes" id="UP000054321"/>
    </source>
</evidence>
<reference evidence="3" key="2">
    <citation type="submission" date="2015-01" db="EMBL/GenBank/DDBJ databases">
        <title>Evolutionary Origins and Diversification of the Mycorrhizal Mutualists.</title>
        <authorList>
            <consortium name="DOE Joint Genome Institute"/>
            <consortium name="Mycorrhizal Genomics Consortium"/>
            <person name="Kohler A."/>
            <person name="Kuo A."/>
            <person name="Nagy L.G."/>
            <person name="Floudas D."/>
            <person name="Copeland A."/>
            <person name="Barry K.W."/>
            <person name="Cichocki N."/>
            <person name="Veneault-Fourrey C."/>
            <person name="LaButti K."/>
            <person name="Lindquist E.A."/>
            <person name="Lipzen A."/>
            <person name="Lundell T."/>
            <person name="Morin E."/>
            <person name="Murat C."/>
            <person name="Riley R."/>
            <person name="Ohm R."/>
            <person name="Sun H."/>
            <person name="Tunlid A."/>
            <person name="Henrissat B."/>
            <person name="Grigoriev I.V."/>
            <person name="Hibbett D.S."/>
            <person name="Martin F."/>
        </authorList>
    </citation>
    <scope>NUCLEOTIDE SEQUENCE [LARGE SCALE GENOMIC DNA]</scope>
    <source>
        <strain evidence="3">Zn</strain>
    </source>
</reference>
<feature type="region of interest" description="Disordered" evidence="1">
    <location>
        <begin position="1"/>
        <end position="87"/>
    </location>
</feature>
<dbReference type="HOGENOM" id="CLU_1378512_0_0_1"/>
<evidence type="ECO:0000313" key="2">
    <source>
        <dbReference type="EMBL" id="KIN07593.1"/>
    </source>
</evidence>
<organism evidence="2 3">
    <name type="scientific">Oidiodendron maius (strain Zn)</name>
    <dbReference type="NCBI Taxonomy" id="913774"/>
    <lineage>
        <taxon>Eukaryota</taxon>
        <taxon>Fungi</taxon>
        <taxon>Dikarya</taxon>
        <taxon>Ascomycota</taxon>
        <taxon>Pezizomycotina</taxon>
        <taxon>Leotiomycetes</taxon>
        <taxon>Leotiomycetes incertae sedis</taxon>
        <taxon>Myxotrichaceae</taxon>
        <taxon>Oidiodendron</taxon>
    </lineage>
</organism>